<keyword evidence="3" id="KW-1185">Reference proteome</keyword>
<organism evidence="2 3">
    <name type="scientific">Thiohalocapsa halophila</name>
    <dbReference type="NCBI Taxonomy" id="69359"/>
    <lineage>
        <taxon>Bacteria</taxon>
        <taxon>Pseudomonadati</taxon>
        <taxon>Pseudomonadota</taxon>
        <taxon>Gammaproteobacteria</taxon>
        <taxon>Chromatiales</taxon>
        <taxon>Chromatiaceae</taxon>
        <taxon>Thiohalocapsa</taxon>
    </lineage>
</organism>
<gene>
    <name evidence="2" type="ORF">CKO31_26030</name>
</gene>
<reference evidence="2 3" key="1">
    <citation type="journal article" date="2020" name="Microorganisms">
        <title>Osmotic Adaptation and Compatible Solute Biosynthesis of Phototrophic Bacteria as Revealed from Genome Analyses.</title>
        <authorList>
            <person name="Imhoff J.F."/>
            <person name="Rahn T."/>
            <person name="Kunzel S."/>
            <person name="Keller A."/>
            <person name="Neulinger S.C."/>
        </authorList>
    </citation>
    <scope>NUCLEOTIDE SEQUENCE [LARGE SCALE GENOMIC DNA]</scope>
    <source>
        <strain evidence="2 3">DSM 6210</strain>
    </source>
</reference>
<name>A0ABS1CQY1_9GAMM</name>
<feature type="non-terminal residue" evidence="2">
    <location>
        <position position="1"/>
    </location>
</feature>
<feature type="region of interest" description="Disordered" evidence="1">
    <location>
        <begin position="43"/>
        <end position="63"/>
    </location>
</feature>
<sequence length="63" mass="6802">PVLIGAAVGAAVTYVIMDKSFRKRMSDSVHDFGDTVQSRVRHAKRGATEVLDDAPDATKDATR</sequence>
<comment type="caution">
    <text evidence="2">The sequence shown here is derived from an EMBL/GenBank/DDBJ whole genome shotgun (WGS) entry which is preliminary data.</text>
</comment>
<dbReference type="Proteomes" id="UP000748752">
    <property type="component" value="Unassembled WGS sequence"/>
</dbReference>
<evidence type="ECO:0008006" key="4">
    <source>
        <dbReference type="Google" id="ProtNLM"/>
    </source>
</evidence>
<dbReference type="RefSeq" id="WP_207148141.1">
    <property type="nucleotide sequence ID" value="NZ_NRRV01000295.1"/>
</dbReference>
<evidence type="ECO:0000313" key="3">
    <source>
        <dbReference type="Proteomes" id="UP000748752"/>
    </source>
</evidence>
<accession>A0ABS1CQY1</accession>
<dbReference type="EMBL" id="NRRV01000295">
    <property type="protein sequence ID" value="MBK1634108.1"/>
    <property type="molecule type" value="Genomic_DNA"/>
</dbReference>
<evidence type="ECO:0000313" key="2">
    <source>
        <dbReference type="EMBL" id="MBK1634108.1"/>
    </source>
</evidence>
<proteinExistence type="predicted"/>
<protein>
    <recommendedName>
        <fullName evidence="4">YtxH domain-containing protein</fullName>
    </recommendedName>
</protein>
<evidence type="ECO:0000256" key="1">
    <source>
        <dbReference type="SAM" id="MobiDB-lite"/>
    </source>
</evidence>